<feature type="domain" description="Thiolase C-terminal" evidence="14">
    <location>
        <begin position="307"/>
        <end position="426"/>
    </location>
</feature>
<accession>A0A5C2SFI2</accession>
<keyword evidence="16" id="KW-1185">Reference proteome</keyword>
<evidence type="ECO:0000256" key="10">
    <source>
        <dbReference type="ARBA" id="ARBA00023315"/>
    </source>
</evidence>
<evidence type="ECO:0000256" key="1">
    <source>
        <dbReference type="ARBA" id="ARBA00004173"/>
    </source>
</evidence>
<evidence type="ECO:0000256" key="2">
    <source>
        <dbReference type="ARBA" id="ARBA00010982"/>
    </source>
</evidence>
<protein>
    <recommendedName>
        <fullName evidence="4">acetyl-CoA C-acetyltransferase</fullName>
        <ecNumber evidence="4">2.3.1.9</ecNumber>
    </recommendedName>
</protein>
<comment type="subunit">
    <text evidence="3">Homotetramer.</text>
</comment>
<dbReference type="EMBL" id="ML122260">
    <property type="protein sequence ID" value="RPD61954.1"/>
    <property type="molecule type" value="Genomic_DNA"/>
</dbReference>
<keyword evidence="8" id="KW-0630">Potassium</keyword>
<dbReference type="GO" id="GO:0046872">
    <property type="term" value="F:metal ion binding"/>
    <property type="evidence" value="ECO:0007669"/>
    <property type="project" value="UniProtKB-KW"/>
</dbReference>
<dbReference type="Gene3D" id="3.40.47.10">
    <property type="match status" value="1"/>
</dbReference>
<evidence type="ECO:0000313" key="15">
    <source>
        <dbReference type="EMBL" id="RPD61954.1"/>
    </source>
</evidence>
<feature type="active site" description="Proton acceptor" evidence="11">
    <location>
        <position position="385"/>
    </location>
</feature>
<gene>
    <name evidence="15" type="ORF">L227DRAFT_585273</name>
</gene>
<evidence type="ECO:0000256" key="12">
    <source>
        <dbReference type="RuleBase" id="RU003557"/>
    </source>
</evidence>
<dbReference type="GO" id="GO:0005739">
    <property type="term" value="C:mitochondrion"/>
    <property type="evidence" value="ECO:0007669"/>
    <property type="project" value="UniProtKB-SubCell"/>
</dbReference>
<dbReference type="EC" id="2.3.1.9" evidence="4"/>
<proteinExistence type="inferred from homology"/>
<dbReference type="STRING" id="1328759.A0A5C2SFI2"/>
<dbReference type="Pfam" id="PF02803">
    <property type="entry name" value="Thiolase_C"/>
    <property type="match status" value="1"/>
</dbReference>
<dbReference type="PROSITE" id="PS00099">
    <property type="entry name" value="THIOLASE_3"/>
    <property type="match status" value="1"/>
</dbReference>
<dbReference type="FunFam" id="3.40.47.10:FF:000007">
    <property type="entry name" value="acetyl-CoA acetyltransferase, mitochondrial"/>
    <property type="match status" value="1"/>
</dbReference>
<dbReference type="InterPro" id="IPR020610">
    <property type="entry name" value="Thiolase_AS"/>
</dbReference>
<dbReference type="InterPro" id="IPR020617">
    <property type="entry name" value="Thiolase_C"/>
</dbReference>
<evidence type="ECO:0000313" key="16">
    <source>
        <dbReference type="Proteomes" id="UP000313359"/>
    </source>
</evidence>
<dbReference type="InterPro" id="IPR020616">
    <property type="entry name" value="Thiolase_N"/>
</dbReference>
<keyword evidence="9" id="KW-0496">Mitochondrion</keyword>
<feature type="active site" description="Proton acceptor" evidence="11">
    <location>
        <position position="413"/>
    </location>
</feature>
<dbReference type="GO" id="GO:0006635">
    <property type="term" value="P:fatty acid beta-oxidation"/>
    <property type="evidence" value="ECO:0007669"/>
    <property type="project" value="TreeGrafter"/>
</dbReference>
<dbReference type="Pfam" id="PF00108">
    <property type="entry name" value="Thiolase_N"/>
    <property type="match status" value="1"/>
</dbReference>
<keyword evidence="7" id="KW-0809">Transit peptide</keyword>
<keyword evidence="6" id="KW-0479">Metal-binding</keyword>
<dbReference type="SUPFAM" id="SSF53901">
    <property type="entry name" value="Thiolase-like"/>
    <property type="match status" value="2"/>
</dbReference>
<evidence type="ECO:0000256" key="3">
    <source>
        <dbReference type="ARBA" id="ARBA00011881"/>
    </source>
</evidence>
<dbReference type="InterPro" id="IPR002155">
    <property type="entry name" value="Thiolase"/>
</dbReference>
<reference evidence="15" key="1">
    <citation type="journal article" date="2018" name="Genome Biol. Evol.">
        <title>Genomics and development of Lentinus tigrinus, a white-rot wood-decaying mushroom with dimorphic fruiting bodies.</title>
        <authorList>
            <person name="Wu B."/>
            <person name="Xu Z."/>
            <person name="Knudson A."/>
            <person name="Carlson A."/>
            <person name="Chen N."/>
            <person name="Kovaka S."/>
            <person name="LaButti K."/>
            <person name="Lipzen A."/>
            <person name="Pennachio C."/>
            <person name="Riley R."/>
            <person name="Schakwitz W."/>
            <person name="Umezawa K."/>
            <person name="Ohm R.A."/>
            <person name="Grigoriev I.V."/>
            <person name="Nagy L.G."/>
            <person name="Gibbons J."/>
            <person name="Hibbett D."/>
        </authorList>
    </citation>
    <scope>NUCLEOTIDE SEQUENCE [LARGE SCALE GENOMIC DNA]</scope>
    <source>
        <strain evidence="15">ALCF2SS1-6</strain>
    </source>
</reference>
<feature type="active site" description="Acyl-thioester intermediate" evidence="11">
    <location>
        <position position="127"/>
    </location>
</feature>
<evidence type="ECO:0000259" key="13">
    <source>
        <dbReference type="Pfam" id="PF00108"/>
    </source>
</evidence>
<evidence type="ECO:0000256" key="8">
    <source>
        <dbReference type="ARBA" id="ARBA00022958"/>
    </source>
</evidence>
<evidence type="ECO:0000256" key="9">
    <source>
        <dbReference type="ARBA" id="ARBA00023128"/>
    </source>
</evidence>
<comment type="subcellular location">
    <subcellularLocation>
        <location evidence="1">Mitochondrion</location>
    </subcellularLocation>
</comment>
<organism evidence="15 16">
    <name type="scientific">Lentinus tigrinus ALCF2SS1-6</name>
    <dbReference type="NCBI Taxonomy" id="1328759"/>
    <lineage>
        <taxon>Eukaryota</taxon>
        <taxon>Fungi</taxon>
        <taxon>Dikarya</taxon>
        <taxon>Basidiomycota</taxon>
        <taxon>Agaricomycotina</taxon>
        <taxon>Agaricomycetes</taxon>
        <taxon>Polyporales</taxon>
        <taxon>Polyporaceae</taxon>
        <taxon>Lentinus</taxon>
    </lineage>
</organism>
<name>A0A5C2SFI2_9APHY</name>
<evidence type="ECO:0000256" key="5">
    <source>
        <dbReference type="ARBA" id="ARBA00022679"/>
    </source>
</evidence>
<dbReference type="GO" id="GO:0003985">
    <property type="term" value="F:acetyl-CoA C-acetyltransferase activity"/>
    <property type="evidence" value="ECO:0007669"/>
    <property type="project" value="UniProtKB-EC"/>
</dbReference>
<feature type="domain" description="Thiolase N-terminal" evidence="13">
    <location>
        <begin position="44"/>
        <end position="298"/>
    </location>
</feature>
<evidence type="ECO:0000256" key="4">
    <source>
        <dbReference type="ARBA" id="ARBA00012705"/>
    </source>
</evidence>
<dbReference type="Proteomes" id="UP000313359">
    <property type="component" value="Unassembled WGS sequence"/>
</dbReference>
<dbReference type="PIRSF" id="PIRSF000429">
    <property type="entry name" value="Ac-CoA_Ac_transf"/>
    <property type="match status" value="1"/>
</dbReference>
<evidence type="ECO:0000259" key="14">
    <source>
        <dbReference type="Pfam" id="PF02803"/>
    </source>
</evidence>
<comment type="similarity">
    <text evidence="2 12">Belongs to the thiolase-like superfamily. Thiolase family.</text>
</comment>
<evidence type="ECO:0000256" key="7">
    <source>
        <dbReference type="ARBA" id="ARBA00022946"/>
    </source>
</evidence>
<evidence type="ECO:0000256" key="6">
    <source>
        <dbReference type="ARBA" id="ARBA00022723"/>
    </source>
</evidence>
<keyword evidence="5 12" id="KW-0808">Transferase</keyword>
<dbReference type="OrthoDB" id="5404651at2759"/>
<dbReference type="InterPro" id="IPR020615">
    <property type="entry name" value="Thiolase_acyl_enz_int_AS"/>
</dbReference>
<dbReference type="PROSITE" id="PS00098">
    <property type="entry name" value="THIOLASE_1"/>
    <property type="match status" value="1"/>
</dbReference>
<dbReference type="CDD" id="cd00751">
    <property type="entry name" value="thiolase"/>
    <property type="match status" value="1"/>
</dbReference>
<evidence type="ECO:0000256" key="11">
    <source>
        <dbReference type="PIRSR" id="PIRSR000429-1"/>
    </source>
</evidence>
<sequence>MLALRITLRSSAPHRRLPRLSRVLVHRPRLRHHLQASHSHHEAVIVAASRTPVGSINGTLKTLTAPQLGAVALKHAFEQSGVSPAAVEEIYMGNVVQAGVGQSPARQVALAAGMSSRSDATTINKVCASGLKAIMLAAQSIETGYKSVVAAGGMESMSHAPFLLPRQNPVYGKFTAKDSLETDALWDVYNEFAMGHCGENAAEKFGITRESQDAHAIESYKRAERAWKAGVFKNEIAPVTIKGKKGDTIVAEDEEHKRVIYEKIPTLNPSFKKNGGTITPANSSSLNDGASALILMSAAKAKELGIKPLAKVISYADAGVDPIDFPEAPTYAIPAALERAGLKIDDIAHFEINEAFSVVVRIAEKVLGVDSAKINPNGGAVALGHAVGNSGSRIVVSMIHALKPGEYGAAGICNGGGAASALVIQKL</sequence>
<dbReference type="NCBIfam" id="TIGR01930">
    <property type="entry name" value="AcCoA-C-Actrans"/>
    <property type="match status" value="1"/>
</dbReference>
<keyword evidence="10 12" id="KW-0012">Acyltransferase</keyword>
<dbReference type="InterPro" id="IPR016039">
    <property type="entry name" value="Thiolase-like"/>
</dbReference>
<dbReference type="PANTHER" id="PTHR18919:SF156">
    <property type="entry name" value="ACETYL-COA ACETYLTRANSFERASE, MITOCHONDRIAL"/>
    <property type="match status" value="1"/>
</dbReference>
<dbReference type="PANTHER" id="PTHR18919">
    <property type="entry name" value="ACETYL-COA C-ACYLTRANSFERASE"/>
    <property type="match status" value="1"/>
</dbReference>
<dbReference type="AlphaFoldDB" id="A0A5C2SFI2"/>